<dbReference type="AlphaFoldDB" id="A0A1I0ICI7"/>
<evidence type="ECO:0000256" key="9">
    <source>
        <dbReference type="SAM" id="Phobius"/>
    </source>
</evidence>
<dbReference type="InterPro" id="IPR024529">
    <property type="entry name" value="ECF_trnsprt_substrate-spec"/>
</dbReference>
<dbReference type="OrthoDB" id="9809216at2"/>
<evidence type="ECO:0000313" key="11">
    <source>
        <dbReference type="EMBL" id="SFR71593.1"/>
    </source>
</evidence>
<dbReference type="eggNOG" id="COG3601">
    <property type="taxonomic scope" value="Bacteria"/>
</dbReference>
<keyword evidence="5 9" id="KW-0812">Transmembrane</keyword>
<dbReference type="RefSeq" id="WP_031471928.1">
    <property type="nucleotide sequence ID" value="NZ_FOIL01000075.1"/>
</dbReference>
<dbReference type="Gene3D" id="1.10.1760.20">
    <property type="match status" value="1"/>
</dbReference>
<evidence type="ECO:0000313" key="13">
    <source>
        <dbReference type="Proteomes" id="UP000214760"/>
    </source>
</evidence>
<evidence type="ECO:0000256" key="6">
    <source>
        <dbReference type="ARBA" id="ARBA00022989"/>
    </source>
</evidence>
<dbReference type="InterPro" id="IPR025720">
    <property type="entry name" value="RibU"/>
</dbReference>
<dbReference type="GO" id="GO:0032217">
    <property type="term" value="F:riboflavin transmembrane transporter activity"/>
    <property type="evidence" value="ECO:0007669"/>
    <property type="project" value="UniProtKB-UniRule"/>
</dbReference>
<feature type="transmembrane region" description="Helical" evidence="9">
    <location>
        <begin position="80"/>
        <end position="101"/>
    </location>
</feature>
<dbReference type="Proteomes" id="UP000214760">
    <property type="component" value="Unassembled WGS sequence"/>
</dbReference>
<protein>
    <recommendedName>
        <fullName evidence="8">Riboflavin transporter</fullName>
    </recommendedName>
</protein>
<dbReference type="PANTHER" id="PTHR38438">
    <property type="entry name" value="RIBOFLAVIN TRANSPORTER RIBU"/>
    <property type="match status" value="1"/>
</dbReference>
<evidence type="ECO:0000313" key="12">
    <source>
        <dbReference type="Proteomes" id="UP000199820"/>
    </source>
</evidence>
<accession>A0A1I0ICI7</accession>
<comment type="similarity">
    <text evidence="2 8">Belongs to the prokaryotic riboflavin transporter (P-RFT) (TC 2.A.87) family.</text>
</comment>
<evidence type="ECO:0000256" key="4">
    <source>
        <dbReference type="ARBA" id="ARBA00022475"/>
    </source>
</evidence>
<dbReference type="GO" id="GO:0005886">
    <property type="term" value="C:plasma membrane"/>
    <property type="evidence" value="ECO:0007669"/>
    <property type="project" value="UniProtKB-SubCell"/>
</dbReference>
<dbReference type="Pfam" id="PF12822">
    <property type="entry name" value="ECF_trnsprt"/>
    <property type="match status" value="1"/>
</dbReference>
<evidence type="ECO:0000256" key="7">
    <source>
        <dbReference type="ARBA" id="ARBA00023136"/>
    </source>
</evidence>
<keyword evidence="7 8" id="KW-0472">Membrane</keyword>
<name>A0A1I0ICI7_9FIRM</name>
<feature type="transmembrane region" description="Helical" evidence="9">
    <location>
        <begin position="45"/>
        <end position="68"/>
    </location>
</feature>
<evidence type="ECO:0000256" key="8">
    <source>
        <dbReference type="PIRNR" id="PIRNR037778"/>
    </source>
</evidence>
<dbReference type="EMBL" id="FOIL01000075">
    <property type="protein sequence ID" value="SET93842.1"/>
    <property type="molecule type" value="Genomic_DNA"/>
</dbReference>
<feature type="transmembrane region" description="Helical" evidence="9">
    <location>
        <begin position="12"/>
        <end position="33"/>
    </location>
</feature>
<sequence>MRTDKWSVQKMILTAMLAAVSGVLMSLEFALPMMPPFYKVDFSDVPSLIAVFLLGPLSGFAVEVLKLVIKLVTVGTNTMYVGEVANLISTMLYIFPLYIIYKKLGSTRRSAVIGMAASIVIRTACACAVNAFVTLPLYATAMGVSLDQVVQMVASVNPAIHDLNGFIVMATVPFNIIKIGLNYVIGYLIYSRLLAAKVVTDVKTV</sequence>
<keyword evidence="6 9" id="KW-1133">Transmembrane helix</keyword>
<evidence type="ECO:0000256" key="2">
    <source>
        <dbReference type="ARBA" id="ARBA00005540"/>
    </source>
</evidence>
<dbReference type="Proteomes" id="UP000199820">
    <property type="component" value="Unassembled WGS sequence"/>
</dbReference>
<keyword evidence="3 8" id="KW-0813">Transport</keyword>
<proteinExistence type="inferred from homology"/>
<dbReference type="STRING" id="1526.SAMN02910262_00967"/>
<evidence type="ECO:0000313" key="10">
    <source>
        <dbReference type="EMBL" id="SET93842.1"/>
    </source>
</evidence>
<dbReference type="PANTHER" id="PTHR38438:SF1">
    <property type="entry name" value="RIBOFLAVIN TRANSPORTER RIBU"/>
    <property type="match status" value="1"/>
</dbReference>
<feature type="transmembrane region" description="Helical" evidence="9">
    <location>
        <begin position="113"/>
        <end position="138"/>
    </location>
</feature>
<gene>
    <name evidence="11" type="ORF">SAMN02910262_00967</name>
    <name evidence="10" type="ORF">SAMN04487771_10752</name>
</gene>
<keyword evidence="4 8" id="KW-1003">Cell membrane</keyword>
<dbReference type="PIRSF" id="PIRSF037778">
    <property type="entry name" value="UCP037778_transp_RibU"/>
    <property type="match status" value="1"/>
</dbReference>
<comment type="function">
    <text evidence="8">Probably a riboflavin-binding protein that interacts with the energy-coupling factor (ECF) ABC-transporter complex.</text>
</comment>
<evidence type="ECO:0000256" key="5">
    <source>
        <dbReference type="ARBA" id="ARBA00022692"/>
    </source>
</evidence>
<evidence type="ECO:0000256" key="1">
    <source>
        <dbReference type="ARBA" id="ARBA00004651"/>
    </source>
</evidence>
<keyword evidence="12" id="KW-1185">Reference proteome</keyword>
<organism evidence="10 12">
    <name type="scientific">[Clostridium] aminophilum</name>
    <dbReference type="NCBI Taxonomy" id="1526"/>
    <lineage>
        <taxon>Bacteria</taxon>
        <taxon>Bacillati</taxon>
        <taxon>Bacillota</taxon>
        <taxon>Clostridia</taxon>
        <taxon>Lachnospirales</taxon>
        <taxon>Lachnospiraceae</taxon>
    </lineage>
</organism>
<dbReference type="EMBL" id="FOZC01000004">
    <property type="protein sequence ID" value="SFR71593.1"/>
    <property type="molecule type" value="Genomic_DNA"/>
</dbReference>
<reference evidence="12 13" key="1">
    <citation type="submission" date="2016-10" db="EMBL/GenBank/DDBJ databases">
        <authorList>
            <person name="de Groot N.N."/>
        </authorList>
    </citation>
    <scope>NUCLEOTIDE SEQUENCE [LARGE SCALE GENOMIC DNA]</scope>
    <source>
        <strain evidence="11 13">F</strain>
        <strain evidence="10 12">KH1P1</strain>
    </source>
</reference>
<evidence type="ECO:0000256" key="3">
    <source>
        <dbReference type="ARBA" id="ARBA00022448"/>
    </source>
</evidence>
<comment type="subcellular location">
    <subcellularLocation>
        <location evidence="1">Cell membrane</location>
        <topology evidence="1">Multi-pass membrane protein</topology>
    </subcellularLocation>
</comment>